<proteinExistence type="predicted"/>
<evidence type="ECO:0008006" key="3">
    <source>
        <dbReference type="Google" id="ProtNLM"/>
    </source>
</evidence>
<dbReference type="AlphaFoldDB" id="A0A4R6J784"/>
<comment type="caution">
    <text evidence="1">The sequence shown here is derived from an EMBL/GenBank/DDBJ whole genome shotgun (WGS) entry which is preliminary data.</text>
</comment>
<dbReference type="Proteomes" id="UP000295388">
    <property type="component" value="Unassembled WGS sequence"/>
</dbReference>
<gene>
    <name evidence="1" type="ORF">EV643_13411</name>
</gene>
<keyword evidence="2" id="KW-1185">Reference proteome</keyword>
<accession>A0A4R6J784</accession>
<evidence type="ECO:0000313" key="1">
    <source>
        <dbReference type="EMBL" id="TDO30987.1"/>
    </source>
</evidence>
<reference evidence="1 2" key="1">
    <citation type="submission" date="2019-03" db="EMBL/GenBank/DDBJ databases">
        <title>Genomic Encyclopedia of Type Strains, Phase III (KMG-III): the genomes of soil and plant-associated and newly described type strains.</title>
        <authorList>
            <person name="Whitman W."/>
        </authorList>
    </citation>
    <scope>NUCLEOTIDE SEQUENCE [LARGE SCALE GENOMIC DNA]</scope>
    <source>
        <strain evidence="1 2">VKM Ac-2527</strain>
    </source>
</reference>
<evidence type="ECO:0000313" key="2">
    <source>
        <dbReference type="Proteomes" id="UP000295388"/>
    </source>
</evidence>
<dbReference type="EMBL" id="SNWQ01000034">
    <property type="protein sequence ID" value="TDO30987.1"/>
    <property type="molecule type" value="Genomic_DNA"/>
</dbReference>
<dbReference type="OrthoDB" id="3674487at2"/>
<sequence>MTPRPAPTTDDESAGYFLDAAAELIDAMFSTSLNERPRRLRRVHFPAALEWLRVEDVVEMARARHGEGASQKAFRNRWADKNSFVKAAIIHTMLYRDSPAANPALQVEHLAGVAAAASPSEAITGLCDGLLDLLQARPRSYLLHHIGALLDQYPELKAAVLTDIGLTRQPWYEGYAGLMQAFGLSLRQGWTVERLGLALQAMLDGFLLRSRLQYDEMEQFRQDASLFAETVVAFILGVVDADGTGESVAQAFDAAAANHQRDHS</sequence>
<dbReference type="RefSeq" id="WP_133805424.1">
    <property type="nucleotide sequence ID" value="NZ_SNWQ01000034.1"/>
</dbReference>
<protein>
    <recommendedName>
        <fullName evidence="3">TetR family transcriptional regulator</fullName>
    </recommendedName>
</protein>
<name>A0A4R6J784_9ACTN</name>
<organism evidence="1 2">
    <name type="scientific">Kribbella caucasensis</name>
    <dbReference type="NCBI Taxonomy" id="2512215"/>
    <lineage>
        <taxon>Bacteria</taxon>
        <taxon>Bacillati</taxon>
        <taxon>Actinomycetota</taxon>
        <taxon>Actinomycetes</taxon>
        <taxon>Propionibacteriales</taxon>
        <taxon>Kribbellaceae</taxon>
        <taxon>Kribbella</taxon>
    </lineage>
</organism>